<accession>A0A397I5B8</accession>
<evidence type="ECO:0000256" key="1">
    <source>
        <dbReference type="SAM" id="MobiDB-lite"/>
    </source>
</evidence>
<feature type="region of interest" description="Disordered" evidence="1">
    <location>
        <begin position="29"/>
        <end position="56"/>
    </location>
</feature>
<keyword evidence="3" id="KW-1185">Reference proteome</keyword>
<evidence type="ECO:0000313" key="3">
    <source>
        <dbReference type="Proteomes" id="UP000266861"/>
    </source>
</evidence>
<dbReference type="Proteomes" id="UP000266861">
    <property type="component" value="Unassembled WGS sequence"/>
</dbReference>
<dbReference type="AlphaFoldDB" id="A0A397I5B8"/>
<organism evidence="2 3">
    <name type="scientific">Diversispora epigaea</name>
    <dbReference type="NCBI Taxonomy" id="1348612"/>
    <lineage>
        <taxon>Eukaryota</taxon>
        <taxon>Fungi</taxon>
        <taxon>Fungi incertae sedis</taxon>
        <taxon>Mucoromycota</taxon>
        <taxon>Glomeromycotina</taxon>
        <taxon>Glomeromycetes</taxon>
        <taxon>Diversisporales</taxon>
        <taxon>Diversisporaceae</taxon>
        <taxon>Diversispora</taxon>
    </lineage>
</organism>
<protein>
    <submittedName>
        <fullName evidence="2">Uncharacterized protein</fullName>
    </submittedName>
</protein>
<proteinExistence type="predicted"/>
<reference evidence="2 3" key="1">
    <citation type="submission" date="2018-08" db="EMBL/GenBank/DDBJ databases">
        <title>Genome and evolution of the arbuscular mycorrhizal fungus Diversispora epigaea (formerly Glomus versiforme) and its bacterial endosymbionts.</title>
        <authorList>
            <person name="Sun X."/>
            <person name="Fei Z."/>
            <person name="Harrison M."/>
        </authorList>
    </citation>
    <scope>NUCLEOTIDE SEQUENCE [LARGE SCALE GENOMIC DNA]</scope>
    <source>
        <strain evidence="2 3">IT104</strain>
    </source>
</reference>
<comment type="caution">
    <text evidence="2">The sequence shown here is derived from an EMBL/GenBank/DDBJ whole genome shotgun (WGS) entry which is preliminary data.</text>
</comment>
<dbReference type="OrthoDB" id="2423892at2759"/>
<dbReference type="EMBL" id="PQFF01000269">
    <property type="protein sequence ID" value="RHZ68393.1"/>
    <property type="molecule type" value="Genomic_DNA"/>
</dbReference>
<name>A0A397I5B8_9GLOM</name>
<gene>
    <name evidence="2" type="ORF">Glove_295g23</name>
</gene>
<evidence type="ECO:0000313" key="2">
    <source>
        <dbReference type="EMBL" id="RHZ68393.1"/>
    </source>
</evidence>
<sequence length="115" mass="13290">MANTQSKIDSLEEQISKLVDENDKLKRDKAEFSAKEAEQSTKESAENTKLRDTKLNEGNAKRDAEISKIAKLNFQQLKQIAIWLLIEIDKFTFENKLYFPEFNNSCNGTLTHKLH</sequence>